<dbReference type="AlphaFoldDB" id="A0A6N7YWW7"/>
<comment type="caution">
    <text evidence="9">The sequence shown here is derived from an EMBL/GenBank/DDBJ whole genome shotgun (WGS) entry which is preliminary data.</text>
</comment>
<dbReference type="GO" id="GO:0071916">
    <property type="term" value="F:dipeptide transmembrane transporter activity"/>
    <property type="evidence" value="ECO:0007669"/>
    <property type="project" value="TreeGrafter"/>
</dbReference>
<gene>
    <name evidence="9" type="ORF">GKO32_26850</name>
</gene>
<keyword evidence="4 7" id="KW-0812">Transmembrane</keyword>
<dbReference type="OrthoDB" id="9778910at2"/>
<dbReference type="PANTHER" id="PTHR43163">
    <property type="entry name" value="DIPEPTIDE TRANSPORT SYSTEM PERMEASE PROTEIN DPPB-RELATED"/>
    <property type="match status" value="1"/>
</dbReference>
<evidence type="ECO:0000256" key="1">
    <source>
        <dbReference type="ARBA" id="ARBA00004651"/>
    </source>
</evidence>
<dbReference type="PANTHER" id="PTHR43163:SF6">
    <property type="entry name" value="DIPEPTIDE TRANSPORT SYSTEM PERMEASE PROTEIN DPPB-RELATED"/>
    <property type="match status" value="1"/>
</dbReference>
<comment type="subcellular location">
    <subcellularLocation>
        <location evidence="1 7">Cell membrane</location>
        <topology evidence="1 7">Multi-pass membrane protein</topology>
    </subcellularLocation>
</comment>
<feature type="domain" description="ABC transmembrane type-1" evidence="8">
    <location>
        <begin position="95"/>
        <end position="304"/>
    </location>
</feature>
<feature type="transmembrane region" description="Helical" evidence="7">
    <location>
        <begin position="134"/>
        <end position="157"/>
    </location>
</feature>
<keyword evidence="3" id="KW-1003">Cell membrane</keyword>
<dbReference type="InterPro" id="IPR000515">
    <property type="entry name" value="MetI-like"/>
</dbReference>
<feature type="transmembrane region" description="Helical" evidence="7">
    <location>
        <begin position="99"/>
        <end position="122"/>
    </location>
</feature>
<keyword evidence="6 7" id="KW-0472">Membrane</keyword>
<proteinExistence type="inferred from homology"/>
<protein>
    <submittedName>
        <fullName evidence="9">ABC transporter permease subunit</fullName>
    </submittedName>
</protein>
<keyword evidence="10" id="KW-1185">Reference proteome</keyword>
<evidence type="ECO:0000256" key="2">
    <source>
        <dbReference type="ARBA" id="ARBA00022448"/>
    </source>
</evidence>
<feature type="transmembrane region" description="Helical" evidence="7">
    <location>
        <begin position="177"/>
        <end position="197"/>
    </location>
</feature>
<evidence type="ECO:0000313" key="10">
    <source>
        <dbReference type="Proteomes" id="UP000440096"/>
    </source>
</evidence>
<keyword evidence="2 7" id="KW-0813">Transport</keyword>
<evidence type="ECO:0000256" key="7">
    <source>
        <dbReference type="RuleBase" id="RU363032"/>
    </source>
</evidence>
<dbReference type="CDD" id="cd06261">
    <property type="entry name" value="TM_PBP2"/>
    <property type="match status" value="1"/>
</dbReference>
<dbReference type="GO" id="GO:0005886">
    <property type="term" value="C:plasma membrane"/>
    <property type="evidence" value="ECO:0007669"/>
    <property type="project" value="UniProtKB-SubCell"/>
</dbReference>
<sequence length="314" mass="33560">MGRLVVKRLLLSLPLVLIVSMLTFVMQSLAPGDPAKRILGDQYTPEQYATLRAQLGLDAPIHVRYWNWLKSVFEGSMGQSLYSHEPVTTVLNDRVGVTISLVAATLVVAGVIAIGLGILSAVRKNGVLARVVDVVSLAGHSVPTFWLGLGLVAVFSVQLGLFNSGGYIPPERSLTGWAWSLILPVATLSFGAVALIAKLTRDSMLEVLDREFITTLRARGVPERTIIFRHALRSAAIPIVTALGLLLVGLLSGTVIVETVFGLPGLGGAAVLATTKQDAPLIQGVAVYFTLIVVVVNLIIDILYAWLNPKARIS</sequence>
<evidence type="ECO:0000256" key="6">
    <source>
        <dbReference type="ARBA" id="ARBA00023136"/>
    </source>
</evidence>
<feature type="transmembrane region" description="Helical" evidence="7">
    <location>
        <begin position="285"/>
        <end position="307"/>
    </location>
</feature>
<accession>A0A6N7YWW7</accession>
<comment type="similarity">
    <text evidence="7">Belongs to the binding-protein-dependent transport system permease family.</text>
</comment>
<dbReference type="SUPFAM" id="SSF161098">
    <property type="entry name" value="MetI-like"/>
    <property type="match status" value="1"/>
</dbReference>
<dbReference type="PROSITE" id="PS50928">
    <property type="entry name" value="ABC_TM1"/>
    <property type="match status" value="1"/>
</dbReference>
<dbReference type="Gene3D" id="1.10.3720.10">
    <property type="entry name" value="MetI-like"/>
    <property type="match status" value="1"/>
</dbReference>
<dbReference type="EMBL" id="WMBA01000050">
    <property type="protein sequence ID" value="MTD57565.1"/>
    <property type="molecule type" value="Genomic_DNA"/>
</dbReference>
<dbReference type="Proteomes" id="UP000440096">
    <property type="component" value="Unassembled WGS sequence"/>
</dbReference>
<evidence type="ECO:0000259" key="8">
    <source>
        <dbReference type="PROSITE" id="PS50928"/>
    </source>
</evidence>
<dbReference type="Pfam" id="PF00528">
    <property type="entry name" value="BPD_transp_1"/>
    <property type="match status" value="1"/>
</dbReference>
<dbReference type="RefSeq" id="WP_154759686.1">
    <property type="nucleotide sequence ID" value="NZ_WMBA01000050.1"/>
</dbReference>
<dbReference type="Pfam" id="PF19300">
    <property type="entry name" value="BPD_transp_1_N"/>
    <property type="match status" value="1"/>
</dbReference>
<feature type="transmembrane region" description="Helical" evidence="7">
    <location>
        <begin position="235"/>
        <end position="257"/>
    </location>
</feature>
<keyword evidence="5 7" id="KW-1133">Transmembrane helix</keyword>
<evidence type="ECO:0000256" key="4">
    <source>
        <dbReference type="ARBA" id="ARBA00022692"/>
    </source>
</evidence>
<organism evidence="9 10">
    <name type="scientific">Amycolatopsis pithecellobii</name>
    <dbReference type="NCBI Taxonomy" id="664692"/>
    <lineage>
        <taxon>Bacteria</taxon>
        <taxon>Bacillati</taxon>
        <taxon>Actinomycetota</taxon>
        <taxon>Actinomycetes</taxon>
        <taxon>Pseudonocardiales</taxon>
        <taxon>Pseudonocardiaceae</taxon>
        <taxon>Amycolatopsis</taxon>
    </lineage>
</organism>
<evidence type="ECO:0000256" key="5">
    <source>
        <dbReference type="ARBA" id="ARBA00022989"/>
    </source>
</evidence>
<dbReference type="InterPro" id="IPR045621">
    <property type="entry name" value="BPD_transp_1_N"/>
</dbReference>
<name>A0A6N7YWW7_9PSEU</name>
<dbReference type="InterPro" id="IPR035906">
    <property type="entry name" value="MetI-like_sf"/>
</dbReference>
<reference evidence="9 10" key="1">
    <citation type="submission" date="2019-11" db="EMBL/GenBank/DDBJ databases">
        <title>Draft genome of Amycolatopsis RM579.</title>
        <authorList>
            <person name="Duangmal K."/>
            <person name="Mingma R."/>
        </authorList>
    </citation>
    <scope>NUCLEOTIDE SEQUENCE [LARGE SCALE GENOMIC DNA]</scope>
    <source>
        <strain evidence="9 10">RM579</strain>
    </source>
</reference>
<evidence type="ECO:0000256" key="3">
    <source>
        <dbReference type="ARBA" id="ARBA00022475"/>
    </source>
</evidence>
<evidence type="ECO:0000313" key="9">
    <source>
        <dbReference type="EMBL" id="MTD57565.1"/>
    </source>
</evidence>